<dbReference type="Proteomes" id="UP000249123">
    <property type="component" value="Unassembled WGS sequence"/>
</dbReference>
<gene>
    <name evidence="1" type="ORF">HY3_03905</name>
</gene>
<protein>
    <submittedName>
        <fullName evidence="1">Uncharacterized protein</fullName>
    </submittedName>
</protein>
<dbReference type="eggNOG" id="COG1680">
    <property type="taxonomic scope" value="Bacteria"/>
</dbReference>
<accession>A0A328JT53</accession>
<organism evidence="1 2">
    <name type="scientific">Hyphomonas pacifica</name>
    <dbReference type="NCBI Taxonomy" id="1280941"/>
    <lineage>
        <taxon>Bacteria</taxon>
        <taxon>Pseudomonadati</taxon>
        <taxon>Pseudomonadota</taxon>
        <taxon>Alphaproteobacteria</taxon>
        <taxon>Hyphomonadales</taxon>
        <taxon>Hyphomonadaceae</taxon>
        <taxon>Hyphomonas</taxon>
    </lineage>
</organism>
<evidence type="ECO:0000313" key="1">
    <source>
        <dbReference type="EMBL" id="RAN31729.1"/>
    </source>
</evidence>
<comment type="caution">
    <text evidence="1">The sequence shown here is derived from an EMBL/GenBank/DDBJ whole genome shotgun (WGS) entry which is preliminary data.</text>
</comment>
<dbReference type="OrthoDB" id="7391866at2"/>
<reference evidence="1 2" key="1">
    <citation type="submission" date="2013-04" db="EMBL/GenBank/DDBJ databases">
        <title>Hyphomonas sp. T24B3 Genome Sequencing.</title>
        <authorList>
            <person name="Lai Q."/>
            <person name="Shao Z."/>
        </authorList>
    </citation>
    <scope>NUCLEOTIDE SEQUENCE [LARGE SCALE GENOMIC DNA]</scope>
    <source>
        <strain evidence="1 2">T24B3</strain>
    </source>
</reference>
<dbReference type="AlphaFoldDB" id="A0A062TWG0"/>
<dbReference type="STRING" id="1280941.HY2_04210"/>
<name>A0A062TWG0_9PROT</name>
<sequence length="104" mass="11240">MKLVKALLIVAVTLAVIGGAVWQFWLKDQVAFARVATAYGAKTVCSCLHIGEREMESCRNDFTVDVSAITFSDENNVTRASVLGGLVKAEARYEPGMGCTLVKK</sequence>
<dbReference type="EMBL" id="AWFB01000045">
    <property type="protein sequence ID" value="RAN31729.1"/>
    <property type="molecule type" value="Genomic_DNA"/>
</dbReference>
<proteinExistence type="predicted"/>
<accession>A0A062TWG0</accession>
<evidence type="ECO:0000313" key="2">
    <source>
        <dbReference type="Proteomes" id="UP000249123"/>
    </source>
</evidence>
<dbReference type="RefSeq" id="WP_034828318.1">
    <property type="nucleotide sequence ID" value="NZ_AWFA01000045.1"/>
</dbReference>
<keyword evidence="2" id="KW-1185">Reference proteome</keyword>